<evidence type="ECO:0000256" key="1">
    <source>
        <dbReference type="SAM" id="Phobius"/>
    </source>
</evidence>
<keyword evidence="1" id="KW-1133">Transmembrane helix</keyword>
<proteinExistence type="predicted"/>
<reference evidence="2" key="1">
    <citation type="journal article" date="2015" name="Nature">
        <title>Complex archaea that bridge the gap between prokaryotes and eukaryotes.</title>
        <authorList>
            <person name="Spang A."/>
            <person name="Saw J.H."/>
            <person name="Jorgensen S.L."/>
            <person name="Zaremba-Niedzwiedzka K."/>
            <person name="Martijn J."/>
            <person name="Lind A.E."/>
            <person name="van Eijk R."/>
            <person name="Schleper C."/>
            <person name="Guy L."/>
            <person name="Ettema T.J."/>
        </authorList>
    </citation>
    <scope>NUCLEOTIDE SEQUENCE</scope>
</reference>
<name>A0A0F9A7X4_9ZZZZ</name>
<feature type="transmembrane region" description="Helical" evidence="1">
    <location>
        <begin position="6"/>
        <end position="25"/>
    </location>
</feature>
<gene>
    <name evidence="2" type="ORF">LCGC14_2945580</name>
</gene>
<keyword evidence="1" id="KW-0472">Membrane</keyword>
<keyword evidence="1" id="KW-0812">Transmembrane</keyword>
<dbReference type="EMBL" id="LAZR01059209">
    <property type="protein sequence ID" value="KKK68286.1"/>
    <property type="molecule type" value="Genomic_DNA"/>
</dbReference>
<dbReference type="AlphaFoldDB" id="A0A0F9A7X4"/>
<evidence type="ECO:0000313" key="2">
    <source>
        <dbReference type="EMBL" id="KKK68286.1"/>
    </source>
</evidence>
<sequence>MIWFLWTAGIGVGIVAVTATIVLWWETATRRKAERRRVSEYLAKLTE</sequence>
<comment type="caution">
    <text evidence="2">The sequence shown here is derived from an EMBL/GenBank/DDBJ whole genome shotgun (WGS) entry which is preliminary data.</text>
</comment>
<organism evidence="2">
    <name type="scientific">marine sediment metagenome</name>
    <dbReference type="NCBI Taxonomy" id="412755"/>
    <lineage>
        <taxon>unclassified sequences</taxon>
        <taxon>metagenomes</taxon>
        <taxon>ecological metagenomes</taxon>
    </lineage>
</organism>
<protein>
    <submittedName>
        <fullName evidence="2">Uncharacterized protein</fullName>
    </submittedName>
</protein>
<accession>A0A0F9A7X4</accession>